<feature type="region of interest" description="Disordered" evidence="4">
    <location>
        <begin position="316"/>
        <end position="356"/>
    </location>
</feature>
<dbReference type="InterPro" id="IPR052700">
    <property type="entry name" value="Carb_kinase_PfkB-like"/>
</dbReference>
<dbReference type="InterPro" id="IPR029056">
    <property type="entry name" value="Ribokinase-like"/>
</dbReference>
<evidence type="ECO:0000313" key="6">
    <source>
        <dbReference type="EMBL" id="BAJ75062.1"/>
    </source>
</evidence>
<dbReference type="InterPro" id="IPR000887">
    <property type="entry name" value="Aldlse_KDPG_KHG"/>
</dbReference>
<dbReference type="CDD" id="cd00452">
    <property type="entry name" value="KDPG_aldolase"/>
    <property type="match status" value="1"/>
</dbReference>
<dbReference type="Gene3D" id="3.40.1190.20">
    <property type="match status" value="1"/>
</dbReference>
<gene>
    <name evidence="6" type="ordered locus">MTES_2098</name>
</gene>
<organism evidence="6 7">
    <name type="scientific">Microbacterium testaceum (strain StLB037)</name>
    <dbReference type="NCBI Taxonomy" id="979556"/>
    <lineage>
        <taxon>Bacteria</taxon>
        <taxon>Bacillati</taxon>
        <taxon>Actinomycetota</taxon>
        <taxon>Actinomycetes</taxon>
        <taxon>Micrococcales</taxon>
        <taxon>Microbacteriaceae</taxon>
        <taxon>Microbacterium</taxon>
    </lineage>
</organism>
<dbReference type="RefSeq" id="WP_013585187.1">
    <property type="nucleotide sequence ID" value="NC_015125.1"/>
</dbReference>
<dbReference type="HOGENOM" id="CLU_488184_0_0_11"/>
<keyword evidence="2" id="KW-0808">Transferase</keyword>
<dbReference type="CDD" id="cd01166">
    <property type="entry name" value="KdgK"/>
    <property type="match status" value="1"/>
</dbReference>
<dbReference type="AlphaFoldDB" id="E8NE17"/>
<dbReference type="KEGG" id="mts:MTES_2098"/>
<dbReference type="Gene3D" id="3.20.20.70">
    <property type="entry name" value="Aldolase class I"/>
    <property type="match status" value="1"/>
</dbReference>
<evidence type="ECO:0000259" key="5">
    <source>
        <dbReference type="Pfam" id="PF00294"/>
    </source>
</evidence>
<feature type="domain" description="Carbohydrate kinase PfkB" evidence="5">
    <location>
        <begin position="31"/>
        <end position="314"/>
    </location>
</feature>
<evidence type="ECO:0000256" key="4">
    <source>
        <dbReference type="SAM" id="MobiDB-lite"/>
    </source>
</evidence>
<dbReference type="Pfam" id="PF00294">
    <property type="entry name" value="PfkB"/>
    <property type="match status" value="1"/>
</dbReference>
<dbReference type="STRING" id="979556.MTES_2098"/>
<dbReference type="GO" id="GO:0016301">
    <property type="term" value="F:kinase activity"/>
    <property type="evidence" value="ECO:0007669"/>
    <property type="project" value="UniProtKB-KW"/>
</dbReference>
<dbReference type="eggNOG" id="COG0524">
    <property type="taxonomic scope" value="Bacteria"/>
</dbReference>
<proteinExistence type="inferred from homology"/>
<sequence length="558" mass="56921">MSAVTPGGDSLASPAEGPRGVAQPTASPVLLAVGETMAMLAPADGGGVVDAGDFLLDAGGAESNVAAHAAAGGMAARWVSRLGADALGDRVLRQVAGRGIDVSGVVRDAERPTGLYVKDPGRGVRYYRRGSAASALGEKDTETLALDDVAVLHVSGITAALSPSARGFLVAAMALARSLGVTVSFDVNHRAALWSAAEAAPVLADLVARADVVFVGRDEAETLWKTPRDTDVRALFPDVPELVVKDGDVGATVFAGAERAFVPALRVEVLDAVGAGDAFAGGYLAARARGLDAAARLAAGHERAALTLRTYGDSLHDSGDRGAASHPVPRGSDARPASRPSASVHPDRTPALTPPDDTAAFFDRTLADAPLMAILRGMGRERSLALATTAWDLGIRSVEVPLQTPADEEALRAVCAAGAERGLPVCAGTIIDPAQVPVAVAAGAAYLVSPGLDPEVVAAARAHGIPILPGVATPSEVQRAVALGLRWLKAFPASWLGPAWFRVIRGPFPDVRFVATGGLDAGNAQEFLDAGVRVAAVGSALEDPAQLPRLAALLSHAE</sequence>
<evidence type="ECO:0000256" key="2">
    <source>
        <dbReference type="ARBA" id="ARBA00022679"/>
    </source>
</evidence>
<name>E8NE17_MICTS</name>
<dbReference type="Proteomes" id="UP000008975">
    <property type="component" value="Chromosome"/>
</dbReference>
<dbReference type="InterPro" id="IPR013785">
    <property type="entry name" value="Aldolase_TIM"/>
</dbReference>
<evidence type="ECO:0000256" key="3">
    <source>
        <dbReference type="ARBA" id="ARBA00022777"/>
    </source>
</evidence>
<keyword evidence="3 6" id="KW-0418">Kinase</keyword>
<dbReference type="Pfam" id="PF01081">
    <property type="entry name" value="Aldolase"/>
    <property type="match status" value="1"/>
</dbReference>
<reference evidence="6 7" key="1">
    <citation type="journal article" date="2011" name="J. Bacteriol.">
        <title>Genome sequence of Microbacterium testaceum StLB037, an N-acylhomoserine lactone-degrading bacterium isolated from potato leaves.</title>
        <authorList>
            <person name="Morohoshi T."/>
            <person name="Wang W.-Z."/>
            <person name="Someya N."/>
            <person name="Ikeda T."/>
        </authorList>
    </citation>
    <scope>NUCLEOTIDE SEQUENCE [LARGE SCALE GENOMIC DNA]</scope>
    <source>
        <strain evidence="6 7">StLB037</strain>
    </source>
</reference>
<feature type="compositionally biased region" description="Low complexity" evidence="4">
    <location>
        <begin position="329"/>
        <end position="343"/>
    </location>
</feature>
<dbReference type="EMBL" id="AP012052">
    <property type="protein sequence ID" value="BAJ75062.1"/>
    <property type="molecule type" value="Genomic_DNA"/>
</dbReference>
<dbReference type="InterPro" id="IPR011611">
    <property type="entry name" value="PfkB_dom"/>
</dbReference>
<dbReference type="eggNOG" id="COG0800">
    <property type="taxonomic scope" value="Bacteria"/>
</dbReference>
<dbReference type="PANTHER" id="PTHR43320:SF2">
    <property type="entry name" value="2-DEHYDRO-3-DEOXYGLUCONOKINASE_2-DEHYDRO-3-DEOXYGALACTONOKINASE"/>
    <property type="match status" value="1"/>
</dbReference>
<protein>
    <submittedName>
        <fullName evidence="6">Sugar kinase, ribokinase family</fullName>
    </submittedName>
</protein>
<evidence type="ECO:0000256" key="1">
    <source>
        <dbReference type="ARBA" id="ARBA00010688"/>
    </source>
</evidence>
<dbReference type="GO" id="GO:0016829">
    <property type="term" value="F:lyase activity"/>
    <property type="evidence" value="ECO:0007669"/>
    <property type="project" value="InterPro"/>
</dbReference>
<feature type="region of interest" description="Disordered" evidence="4">
    <location>
        <begin position="1"/>
        <end position="23"/>
    </location>
</feature>
<dbReference type="SUPFAM" id="SSF51569">
    <property type="entry name" value="Aldolase"/>
    <property type="match status" value="1"/>
</dbReference>
<accession>E8NE17</accession>
<dbReference type="SUPFAM" id="SSF53613">
    <property type="entry name" value="Ribokinase-like"/>
    <property type="match status" value="1"/>
</dbReference>
<comment type="similarity">
    <text evidence="1">Belongs to the carbohydrate kinase PfkB family.</text>
</comment>
<reference key="2">
    <citation type="submission" date="2011-02" db="EMBL/GenBank/DDBJ databases">
        <title>Genome sequence of Microbacterium testaceum StLB037.</title>
        <authorList>
            <person name="Morohoshi T."/>
            <person name="Wang W.Z."/>
            <person name="Someya N."/>
            <person name="Ikeda T."/>
        </authorList>
    </citation>
    <scope>NUCLEOTIDE SEQUENCE</scope>
    <source>
        <strain>StLB037</strain>
    </source>
</reference>
<evidence type="ECO:0000313" key="7">
    <source>
        <dbReference type="Proteomes" id="UP000008975"/>
    </source>
</evidence>
<dbReference type="PANTHER" id="PTHR43320">
    <property type="entry name" value="SUGAR KINASE"/>
    <property type="match status" value="1"/>
</dbReference>